<dbReference type="InterPro" id="IPR044137">
    <property type="entry name" value="AcnA_IRP_Swivel"/>
</dbReference>
<name>A0A484HIX7_9BACT</name>
<evidence type="ECO:0000256" key="2">
    <source>
        <dbReference type="ARBA" id="ARBA00004717"/>
    </source>
</evidence>
<dbReference type="GO" id="GO:0006099">
    <property type="term" value="P:tricarboxylic acid cycle"/>
    <property type="evidence" value="ECO:0007669"/>
    <property type="project" value="UniProtKB-UniPathway"/>
</dbReference>
<proteinExistence type="inferred from homology"/>
<dbReference type="InterPro" id="IPR000573">
    <property type="entry name" value="AconitaseA/IPMdHydase_ssu_swvl"/>
</dbReference>
<evidence type="ECO:0000313" key="12">
    <source>
        <dbReference type="EMBL" id="VEN73542.1"/>
    </source>
</evidence>
<feature type="domain" description="Aconitase/3-isopropylmalate dehydratase large subunit alpha/beta/alpha" evidence="10">
    <location>
        <begin position="74"/>
        <end position="558"/>
    </location>
</feature>
<dbReference type="InterPro" id="IPR018136">
    <property type="entry name" value="Aconitase_4Fe-4S_BS"/>
</dbReference>
<keyword evidence="5 9" id="KW-0408">Iron</keyword>
<evidence type="ECO:0000256" key="9">
    <source>
        <dbReference type="RuleBase" id="RU361275"/>
    </source>
</evidence>
<dbReference type="InterPro" id="IPR001030">
    <property type="entry name" value="Acoase/IPM_deHydtase_lsu_aba"/>
</dbReference>
<dbReference type="Gene3D" id="3.30.499.10">
    <property type="entry name" value="Aconitase, domain 3"/>
    <property type="match status" value="2"/>
</dbReference>
<dbReference type="InterPro" id="IPR015931">
    <property type="entry name" value="Acnase/IPM_dHydase_lsu_aba_1/3"/>
</dbReference>
<comment type="function">
    <text evidence="9">Catalyzes the isomerization of citrate to isocitrate via cis-aconitate.</text>
</comment>
<dbReference type="UniPathway" id="UPA00223">
    <property type="reaction ID" value="UER00718"/>
</dbReference>
<comment type="cofactor">
    <cofactor evidence="1">
        <name>[4Fe-4S] cluster</name>
        <dbReference type="ChEBI" id="CHEBI:49883"/>
    </cofactor>
</comment>
<dbReference type="InterPro" id="IPR036008">
    <property type="entry name" value="Aconitase_4Fe-4S_dom"/>
</dbReference>
<dbReference type="NCBIfam" id="NF009520">
    <property type="entry name" value="PRK12881.1"/>
    <property type="match status" value="1"/>
</dbReference>
<evidence type="ECO:0000256" key="5">
    <source>
        <dbReference type="ARBA" id="ARBA00023004"/>
    </source>
</evidence>
<dbReference type="CDD" id="cd01580">
    <property type="entry name" value="AcnA_IRP_Swivel"/>
    <property type="match status" value="1"/>
</dbReference>
<dbReference type="GO" id="GO:0046872">
    <property type="term" value="F:metal ion binding"/>
    <property type="evidence" value="ECO:0007669"/>
    <property type="project" value="UniProtKB-KW"/>
</dbReference>
<keyword evidence="7 9" id="KW-0456">Lyase</keyword>
<dbReference type="NCBIfam" id="NF006757">
    <property type="entry name" value="PRK09277.1"/>
    <property type="match status" value="1"/>
</dbReference>
<evidence type="ECO:0000259" key="10">
    <source>
        <dbReference type="Pfam" id="PF00330"/>
    </source>
</evidence>
<evidence type="ECO:0000256" key="8">
    <source>
        <dbReference type="ARBA" id="ARBA00023501"/>
    </source>
</evidence>
<dbReference type="PROSITE" id="PS00450">
    <property type="entry name" value="ACONITASE_1"/>
    <property type="match status" value="1"/>
</dbReference>
<dbReference type="SUPFAM" id="SSF53732">
    <property type="entry name" value="Aconitase iron-sulfur domain"/>
    <property type="match status" value="1"/>
</dbReference>
<comment type="pathway">
    <text evidence="2">Carbohydrate metabolism; tricarboxylic acid cycle; isocitrate from oxaloacetate: step 2/2.</text>
</comment>
<dbReference type="PROSITE" id="PS01244">
    <property type="entry name" value="ACONITASE_2"/>
    <property type="match status" value="1"/>
</dbReference>
<evidence type="ECO:0000256" key="4">
    <source>
        <dbReference type="ARBA" id="ARBA00022723"/>
    </source>
</evidence>
<evidence type="ECO:0000256" key="1">
    <source>
        <dbReference type="ARBA" id="ARBA00001966"/>
    </source>
</evidence>
<dbReference type="EC" id="4.2.1.3" evidence="9"/>
<evidence type="ECO:0000256" key="7">
    <source>
        <dbReference type="ARBA" id="ARBA00023239"/>
    </source>
</evidence>
<evidence type="ECO:0000259" key="11">
    <source>
        <dbReference type="Pfam" id="PF00694"/>
    </source>
</evidence>
<evidence type="ECO:0000256" key="6">
    <source>
        <dbReference type="ARBA" id="ARBA00023014"/>
    </source>
</evidence>
<evidence type="ECO:0000256" key="3">
    <source>
        <dbReference type="ARBA" id="ARBA00007185"/>
    </source>
</evidence>
<feature type="domain" description="Aconitase A/isopropylmalate dehydratase small subunit swivel" evidence="11">
    <location>
        <begin position="688"/>
        <end position="815"/>
    </location>
</feature>
<comment type="similarity">
    <text evidence="3 9">Belongs to the aconitase/IPM isomerase family.</text>
</comment>
<dbReference type="InterPro" id="IPR006249">
    <property type="entry name" value="Aconitase/IRP2"/>
</dbReference>
<dbReference type="PRINTS" id="PR00415">
    <property type="entry name" value="ACONITASE"/>
</dbReference>
<keyword evidence="9" id="KW-0004">4Fe-4S</keyword>
<protein>
    <recommendedName>
        <fullName evidence="9">Aconitate hydratase</fullName>
        <shortName evidence="9">Aconitase</shortName>
        <ecNumber evidence="9">4.2.1.3</ecNumber>
    </recommendedName>
</protein>
<dbReference type="Pfam" id="PF00694">
    <property type="entry name" value="Aconitase_C"/>
    <property type="match status" value="1"/>
</dbReference>
<dbReference type="GO" id="GO:0003994">
    <property type="term" value="F:aconitate hydratase activity"/>
    <property type="evidence" value="ECO:0007669"/>
    <property type="project" value="UniProtKB-EC"/>
</dbReference>
<keyword evidence="6 9" id="KW-0411">Iron-sulfur</keyword>
<reference evidence="12" key="1">
    <citation type="submission" date="2019-01" db="EMBL/GenBank/DDBJ databases">
        <authorList>
            <consortium name="Genoscope - CEA"/>
            <person name="William W."/>
        </authorList>
    </citation>
    <scope>NUCLEOTIDE SEQUENCE</scope>
    <source>
        <strain evidence="12">CR-1</strain>
    </source>
</reference>
<dbReference type="SUPFAM" id="SSF52016">
    <property type="entry name" value="LeuD/IlvD-like"/>
    <property type="match status" value="1"/>
</dbReference>
<keyword evidence="4" id="KW-0479">Metal-binding</keyword>
<dbReference type="Gene3D" id="3.20.19.10">
    <property type="entry name" value="Aconitase, domain 4"/>
    <property type="match status" value="1"/>
</dbReference>
<accession>A0A484HIX7</accession>
<dbReference type="AlphaFoldDB" id="A0A484HIX7"/>
<dbReference type="PANTHER" id="PTHR11670">
    <property type="entry name" value="ACONITASE/IRON-RESPONSIVE ELEMENT FAMILY MEMBER"/>
    <property type="match status" value="1"/>
</dbReference>
<sequence>MEKKDWMSHMRLGGEETAIFNVRTLEEKGVAGVDRLPFCMKILAENLMRKLDGRVVTQADIEGVASWGDFAENAPEIPFYPARVLMQDFTGVPAVVDMAAMRSAFGRIGKDPALINPAVPVDLVIDHSVAVDYHGSGDAMEKNMACERERNAERYQLLKWAGERFENFRIVPTGTGICHQVNLEYLSSGVTKAFDKKENRFFACPDTLVGTDSHTTMINGIGVMAWGVGGIEAEAVMLGEPCYMALPEVAGVRLTGEMGPRTNATDAVLHITHILRQEGVVGKFVEFFGPGARRLTAFDRATIANMAPEYGATMGFFPTDEKTVDYFKMTGRKEAADILERYAKETGLFMTGGHKTRYARVIDIALDEVSSLVSGPSQPSQKIRLKDLKPAVSEILAAHAEKRGKKAPADPAGGAETITDGSVLIAAITSCTNTSNPFALISAGLMAKNCVEKGLRVSPDVKTSFAPGSKVPVRYLREMGLLEPLEALGFHVAAFGCTTCIGNSGPLRDDIQKAVLENDLFAASALSGNRNFEARIHPDIKGNFLASPTLVTAFAVAGRIGIDFETEPLGTGKSGEPVFLKDVFPDMDEVRALFEAHQKTEHYESVYAEVFEGDESWRALSTSDGDIFSWDPDSTYIKEPSFFENFMSGEKDLEDIEGARALLLLGDRVTTDHISPAGAIPEDYPAGRYLKEKGAAPADFNSYGSRRGNHEVMARGTFANIRIKNALSHPKEGGHTRILPDEKDMFVFDAASRYRESQTPLVVLAGKEYGTGSSRDWAAKGSAILGIKAVIARSFERIHRSNLVCMGVLPLVFDEGESWESLGIDGSETFSIHGLGALKPGAALSAEAVKPDGKKTTFKVAARVESRVELSYLKQGGIIPYVLKKSVG</sequence>
<gene>
    <name evidence="12" type="primary">acnA</name>
    <name evidence="12" type="ORF">EPICR_20002</name>
</gene>
<organism evidence="12">
    <name type="scientific">uncultured Desulfobacteraceae bacterium</name>
    <dbReference type="NCBI Taxonomy" id="218296"/>
    <lineage>
        <taxon>Bacteria</taxon>
        <taxon>Pseudomonadati</taxon>
        <taxon>Thermodesulfobacteriota</taxon>
        <taxon>Desulfobacteria</taxon>
        <taxon>Desulfobacterales</taxon>
        <taxon>Desulfobacteraceae</taxon>
        <taxon>environmental samples</taxon>
    </lineage>
</organism>
<dbReference type="GO" id="GO:0051539">
    <property type="term" value="F:4 iron, 4 sulfur cluster binding"/>
    <property type="evidence" value="ECO:0007669"/>
    <property type="project" value="UniProtKB-KW"/>
</dbReference>
<dbReference type="Pfam" id="PF00330">
    <property type="entry name" value="Aconitase"/>
    <property type="match status" value="1"/>
</dbReference>
<dbReference type="EMBL" id="CAACVI010000012">
    <property type="protein sequence ID" value="VEN73542.1"/>
    <property type="molecule type" value="Genomic_DNA"/>
</dbReference>
<comment type="catalytic activity">
    <reaction evidence="8 9">
        <text>citrate = D-threo-isocitrate</text>
        <dbReference type="Rhea" id="RHEA:10336"/>
        <dbReference type="ChEBI" id="CHEBI:15562"/>
        <dbReference type="ChEBI" id="CHEBI:16947"/>
        <dbReference type="EC" id="4.2.1.3"/>
    </reaction>
</comment>
<dbReference type="FunFam" id="3.20.19.10:FF:000001">
    <property type="entry name" value="Aconitate hydratase"/>
    <property type="match status" value="1"/>
</dbReference>
<dbReference type="NCBIfam" id="TIGR01341">
    <property type="entry name" value="aconitase_1"/>
    <property type="match status" value="1"/>
</dbReference>
<dbReference type="Gene3D" id="6.10.190.10">
    <property type="match status" value="1"/>
</dbReference>
<dbReference type="InterPro" id="IPR015928">
    <property type="entry name" value="Aconitase/3IPM_dehydase_swvl"/>
</dbReference>